<dbReference type="InterPro" id="IPR009006">
    <property type="entry name" value="Ala_racemase/Decarboxylase_C"/>
</dbReference>
<comment type="cofactor">
    <cofactor evidence="2 9">
        <name>pyridoxal 5'-phosphate</name>
        <dbReference type="ChEBI" id="CHEBI:597326"/>
    </cofactor>
</comment>
<feature type="active site" description="Proton acceptor; specific for D-alanine" evidence="9">
    <location>
        <position position="34"/>
    </location>
</feature>
<dbReference type="InterPro" id="IPR020622">
    <property type="entry name" value="Ala_racemase_pyridoxalP-BS"/>
</dbReference>
<reference evidence="11 12" key="1">
    <citation type="journal article" date="2022" name="Environ. Microbiol. Rep.">
        <title>Eco-phylogenetic analyses reveal divergent evolution of vitamin B12 metabolism in the marine bacterial family 'Psychromonadaceae'.</title>
        <authorList>
            <person name="Jin X."/>
            <person name="Yang Y."/>
            <person name="Cao H."/>
            <person name="Gao B."/>
            <person name="Zhao Z."/>
        </authorList>
    </citation>
    <scope>NUCLEOTIDE SEQUENCE [LARGE SCALE GENOMIC DNA]</scope>
    <source>
        <strain evidence="11 12">MKS20</strain>
    </source>
</reference>
<comment type="catalytic activity">
    <reaction evidence="1 9">
        <text>L-alanine = D-alanine</text>
        <dbReference type="Rhea" id="RHEA:20249"/>
        <dbReference type="ChEBI" id="CHEBI:57416"/>
        <dbReference type="ChEBI" id="CHEBI:57972"/>
        <dbReference type="EC" id="5.1.1.1"/>
    </reaction>
</comment>
<dbReference type="RefSeq" id="WP_233052591.1">
    <property type="nucleotide sequence ID" value="NZ_JAIMJA010000008.1"/>
</dbReference>
<dbReference type="InterPro" id="IPR001608">
    <property type="entry name" value="Ala_racemase_N"/>
</dbReference>
<dbReference type="Gene3D" id="2.40.37.10">
    <property type="entry name" value="Lyase, Ornithine Decarboxylase, Chain A, domain 1"/>
    <property type="match status" value="1"/>
</dbReference>
<evidence type="ECO:0000256" key="1">
    <source>
        <dbReference type="ARBA" id="ARBA00000316"/>
    </source>
</evidence>
<comment type="caution">
    <text evidence="11">The sequence shown here is derived from an EMBL/GenBank/DDBJ whole genome shotgun (WGS) entry which is preliminary data.</text>
</comment>
<keyword evidence="12" id="KW-1185">Reference proteome</keyword>
<accession>A0ABS8W7Y3</accession>
<sequence>MKAATAVIDLCALRDNLAQLKKMAPHAKVLAVVKANAYGHGLVQIAHAVANADAFGVARIEEALALRSGGIVKPIVLLEGFFNASDLPVLVANNIQTAVHNDEQLTALEQAELESPVKVWLKIDTGMHRLGVHPEEFEASLSRLSHCAQVSQPVNVMTHFSCADELERPETNKQIALFNKLTQEIVGYKSMANSAGVMAWPKAHSDLIRPGIALYGVSPFDQGDASAYGLRPVMTLTSSLIAVRHHQAGEPVGYGGIWRAEQDTKLGVVAIGYGDGYPRNAPAGTPVWVNGRIVPVVGRVSMDMLTVDLGPNAQDKMGDEVILWGDVLPVERVARAIGTIAYELVTKLTPRVSLSFKG</sequence>
<proteinExistence type="inferred from homology"/>
<dbReference type="CDD" id="cd06827">
    <property type="entry name" value="PLPDE_III_AR_proteobact"/>
    <property type="match status" value="1"/>
</dbReference>
<gene>
    <name evidence="11" type="primary">alr</name>
    <name evidence="11" type="ORF">K6Y31_09715</name>
</gene>
<evidence type="ECO:0000256" key="5">
    <source>
        <dbReference type="ARBA" id="ARBA00013089"/>
    </source>
</evidence>
<dbReference type="PANTHER" id="PTHR30511">
    <property type="entry name" value="ALANINE RACEMASE"/>
    <property type="match status" value="1"/>
</dbReference>
<feature type="active site" description="Proton acceptor; specific for L-alanine" evidence="9">
    <location>
        <position position="254"/>
    </location>
</feature>
<name>A0ABS8W7Y3_9GAMM</name>
<dbReference type="SUPFAM" id="SSF50621">
    <property type="entry name" value="Alanine racemase C-terminal domain-like"/>
    <property type="match status" value="1"/>
</dbReference>
<feature type="domain" description="Alanine racemase C-terminal" evidence="10">
    <location>
        <begin position="233"/>
        <end position="357"/>
    </location>
</feature>
<comment type="similarity">
    <text evidence="4 9">Belongs to the alanine racemase family.</text>
</comment>
<dbReference type="SUPFAM" id="SSF51419">
    <property type="entry name" value="PLP-binding barrel"/>
    <property type="match status" value="1"/>
</dbReference>
<dbReference type="NCBIfam" id="TIGR00492">
    <property type="entry name" value="alr"/>
    <property type="match status" value="1"/>
</dbReference>
<dbReference type="Proteomes" id="UP001201273">
    <property type="component" value="Unassembled WGS sequence"/>
</dbReference>
<comment type="pathway">
    <text evidence="3">Cell wall biogenesis; peptidoglycan biosynthesis.</text>
</comment>
<protein>
    <recommendedName>
        <fullName evidence="5 9">Alanine racemase</fullName>
        <ecNumber evidence="5 9">5.1.1.1</ecNumber>
    </recommendedName>
</protein>
<feature type="modified residue" description="N6-(pyridoxal phosphate)lysine" evidence="9">
    <location>
        <position position="34"/>
    </location>
</feature>
<evidence type="ECO:0000313" key="11">
    <source>
        <dbReference type="EMBL" id="MCE2595094.1"/>
    </source>
</evidence>
<dbReference type="EC" id="5.1.1.1" evidence="5 9"/>
<dbReference type="SMART" id="SM01005">
    <property type="entry name" value="Ala_racemase_C"/>
    <property type="match status" value="1"/>
</dbReference>
<dbReference type="PROSITE" id="PS00395">
    <property type="entry name" value="ALANINE_RACEMASE"/>
    <property type="match status" value="1"/>
</dbReference>
<comment type="function">
    <text evidence="9">Catalyzes the interconversion of L-alanine and D-alanine. May also act on other amino acids.</text>
</comment>
<dbReference type="GO" id="GO:0008784">
    <property type="term" value="F:alanine racemase activity"/>
    <property type="evidence" value="ECO:0007669"/>
    <property type="project" value="UniProtKB-EC"/>
</dbReference>
<dbReference type="Pfam" id="PF01168">
    <property type="entry name" value="Ala_racemase_N"/>
    <property type="match status" value="1"/>
</dbReference>
<comment type="pathway">
    <text evidence="8 9">Amino-acid biosynthesis; D-alanine biosynthesis; D-alanine from L-alanine: step 1/1.</text>
</comment>
<evidence type="ECO:0000259" key="10">
    <source>
        <dbReference type="SMART" id="SM01005"/>
    </source>
</evidence>
<dbReference type="PANTHER" id="PTHR30511:SF4">
    <property type="entry name" value="ALANINE RACEMASE, BIOSYNTHETIC"/>
    <property type="match status" value="1"/>
</dbReference>
<feature type="binding site" evidence="9">
    <location>
        <position position="129"/>
    </location>
    <ligand>
        <name>substrate</name>
    </ligand>
</feature>
<dbReference type="InterPro" id="IPR011079">
    <property type="entry name" value="Ala_racemase_C"/>
</dbReference>
<keyword evidence="6 9" id="KW-0663">Pyridoxal phosphate</keyword>
<dbReference type="EMBL" id="JAIMJA010000008">
    <property type="protein sequence ID" value="MCE2595094.1"/>
    <property type="molecule type" value="Genomic_DNA"/>
</dbReference>
<evidence type="ECO:0000256" key="7">
    <source>
        <dbReference type="ARBA" id="ARBA00023235"/>
    </source>
</evidence>
<evidence type="ECO:0000256" key="6">
    <source>
        <dbReference type="ARBA" id="ARBA00022898"/>
    </source>
</evidence>
<evidence type="ECO:0000256" key="3">
    <source>
        <dbReference type="ARBA" id="ARBA00004752"/>
    </source>
</evidence>
<dbReference type="Pfam" id="PF00842">
    <property type="entry name" value="Ala_racemase_C"/>
    <property type="match status" value="1"/>
</dbReference>
<dbReference type="InterPro" id="IPR000821">
    <property type="entry name" value="Ala_racemase"/>
</dbReference>
<evidence type="ECO:0000313" key="12">
    <source>
        <dbReference type="Proteomes" id="UP001201273"/>
    </source>
</evidence>
<evidence type="ECO:0000256" key="9">
    <source>
        <dbReference type="HAMAP-Rule" id="MF_01201"/>
    </source>
</evidence>
<dbReference type="PRINTS" id="PR00992">
    <property type="entry name" value="ALARACEMASE"/>
</dbReference>
<evidence type="ECO:0000256" key="4">
    <source>
        <dbReference type="ARBA" id="ARBA00007880"/>
    </source>
</evidence>
<feature type="binding site" evidence="9">
    <location>
        <position position="302"/>
    </location>
    <ligand>
        <name>substrate</name>
    </ligand>
</feature>
<dbReference type="HAMAP" id="MF_01201">
    <property type="entry name" value="Ala_racemase"/>
    <property type="match status" value="1"/>
</dbReference>
<organism evidence="11 12">
    <name type="scientific">Motilimonas cestriensis</name>
    <dbReference type="NCBI Taxonomy" id="2742685"/>
    <lineage>
        <taxon>Bacteria</taxon>
        <taxon>Pseudomonadati</taxon>
        <taxon>Pseudomonadota</taxon>
        <taxon>Gammaproteobacteria</taxon>
        <taxon>Alteromonadales</taxon>
        <taxon>Alteromonadales genera incertae sedis</taxon>
        <taxon>Motilimonas</taxon>
    </lineage>
</organism>
<dbReference type="Gene3D" id="3.20.20.10">
    <property type="entry name" value="Alanine racemase"/>
    <property type="match status" value="1"/>
</dbReference>
<evidence type="ECO:0000256" key="8">
    <source>
        <dbReference type="ARBA" id="ARBA00037912"/>
    </source>
</evidence>
<dbReference type="InterPro" id="IPR029066">
    <property type="entry name" value="PLP-binding_barrel"/>
</dbReference>
<keyword evidence="7 9" id="KW-0413">Isomerase</keyword>
<evidence type="ECO:0000256" key="2">
    <source>
        <dbReference type="ARBA" id="ARBA00001933"/>
    </source>
</evidence>